<name>A0A240E657_9GAMM</name>
<feature type="compositionally biased region" description="Low complexity" evidence="1">
    <location>
        <begin position="90"/>
        <end position="105"/>
    </location>
</feature>
<keyword evidence="2" id="KW-0732">Signal</keyword>
<protein>
    <submittedName>
        <fullName evidence="3">Uncharacterized protein</fullName>
    </submittedName>
</protein>
<evidence type="ECO:0000313" key="3">
    <source>
        <dbReference type="EMBL" id="SNX43699.1"/>
    </source>
</evidence>
<organism evidence="3 4">
    <name type="scientific">Acinetobacter puyangensis</name>
    <dbReference type="NCBI Taxonomy" id="1096779"/>
    <lineage>
        <taxon>Bacteria</taxon>
        <taxon>Pseudomonadati</taxon>
        <taxon>Pseudomonadota</taxon>
        <taxon>Gammaproteobacteria</taxon>
        <taxon>Moraxellales</taxon>
        <taxon>Moraxellaceae</taxon>
        <taxon>Acinetobacter</taxon>
    </lineage>
</organism>
<feature type="region of interest" description="Disordered" evidence="1">
    <location>
        <begin position="69"/>
        <end position="134"/>
    </location>
</feature>
<evidence type="ECO:0000256" key="1">
    <source>
        <dbReference type="SAM" id="MobiDB-lite"/>
    </source>
</evidence>
<evidence type="ECO:0000313" key="4">
    <source>
        <dbReference type="Proteomes" id="UP000219042"/>
    </source>
</evidence>
<dbReference type="EMBL" id="OANT01000001">
    <property type="protein sequence ID" value="SNX43699.1"/>
    <property type="molecule type" value="Genomic_DNA"/>
</dbReference>
<dbReference type="AlphaFoldDB" id="A0A240E657"/>
<feature type="chain" id="PRO_5012851190" evidence="2">
    <location>
        <begin position="24"/>
        <end position="134"/>
    </location>
</feature>
<proteinExistence type="predicted"/>
<keyword evidence="4" id="KW-1185">Reference proteome</keyword>
<sequence length="134" mass="13929">MKNMILKAMCVSAALCYSGMALANTDELSKAEVQKQIKACNKKAAGDLVSYSHKGVTFNGTCQQNAEGKLQFQPPVPTGSEGSAIQPQHAAAPALDAPTTADLPANVPQVPDVSGDAPQAQEAPVDQQLPVEVQ</sequence>
<gene>
    <name evidence="3" type="ORF">SAMN05421731_101741</name>
</gene>
<reference evidence="4" key="1">
    <citation type="submission" date="2016-09" db="EMBL/GenBank/DDBJ databases">
        <authorList>
            <person name="Varghese N."/>
            <person name="Submissions S."/>
        </authorList>
    </citation>
    <scope>NUCLEOTIDE SEQUENCE [LARGE SCALE GENOMIC DNA]</scope>
    <source>
        <strain evidence="4">ANC 4466</strain>
    </source>
</reference>
<accession>A0A240E657</accession>
<feature type="signal peptide" evidence="2">
    <location>
        <begin position="1"/>
        <end position="23"/>
    </location>
</feature>
<dbReference type="Proteomes" id="UP000219042">
    <property type="component" value="Unassembled WGS sequence"/>
</dbReference>
<evidence type="ECO:0000256" key="2">
    <source>
        <dbReference type="SAM" id="SignalP"/>
    </source>
</evidence>